<keyword evidence="2" id="KW-0677">Repeat</keyword>
<dbReference type="GO" id="GO:0043226">
    <property type="term" value="C:organelle"/>
    <property type="evidence" value="ECO:0007669"/>
    <property type="project" value="UniProtKB-ARBA"/>
</dbReference>
<accession>A0A9Q0K3V0</accession>
<dbReference type="FunFam" id="1.10.238.10:FF:000178">
    <property type="entry name" value="Calmodulin-2 A"/>
    <property type="match status" value="1"/>
</dbReference>
<organism evidence="5 6">
    <name type="scientific">Protea cynaroides</name>
    <dbReference type="NCBI Taxonomy" id="273540"/>
    <lineage>
        <taxon>Eukaryota</taxon>
        <taxon>Viridiplantae</taxon>
        <taxon>Streptophyta</taxon>
        <taxon>Embryophyta</taxon>
        <taxon>Tracheophyta</taxon>
        <taxon>Spermatophyta</taxon>
        <taxon>Magnoliopsida</taxon>
        <taxon>Proteales</taxon>
        <taxon>Proteaceae</taxon>
        <taxon>Protea</taxon>
    </lineage>
</organism>
<evidence type="ECO:0000259" key="4">
    <source>
        <dbReference type="PROSITE" id="PS50222"/>
    </source>
</evidence>
<keyword evidence="6" id="KW-1185">Reference proteome</keyword>
<evidence type="ECO:0000256" key="3">
    <source>
        <dbReference type="ARBA" id="ARBA00022837"/>
    </source>
</evidence>
<dbReference type="Pfam" id="PF13499">
    <property type="entry name" value="EF-hand_7"/>
    <property type="match status" value="2"/>
</dbReference>
<dbReference type="PROSITE" id="PS00018">
    <property type="entry name" value="EF_HAND_1"/>
    <property type="match status" value="4"/>
</dbReference>
<dbReference type="InterPro" id="IPR002048">
    <property type="entry name" value="EF_hand_dom"/>
</dbReference>
<dbReference type="Proteomes" id="UP001141806">
    <property type="component" value="Unassembled WGS sequence"/>
</dbReference>
<reference evidence="5" key="1">
    <citation type="journal article" date="2023" name="Plant J.">
        <title>The genome of the king protea, Protea cynaroides.</title>
        <authorList>
            <person name="Chang J."/>
            <person name="Duong T.A."/>
            <person name="Schoeman C."/>
            <person name="Ma X."/>
            <person name="Roodt D."/>
            <person name="Barker N."/>
            <person name="Li Z."/>
            <person name="Van de Peer Y."/>
            <person name="Mizrachi E."/>
        </authorList>
    </citation>
    <scope>NUCLEOTIDE SEQUENCE</scope>
    <source>
        <tissue evidence="5">Young leaves</tissue>
    </source>
</reference>
<feature type="domain" description="EF-hand" evidence="4">
    <location>
        <begin position="124"/>
        <end position="157"/>
    </location>
</feature>
<keyword evidence="1" id="KW-0479">Metal-binding</keyword>
<evidence type="ECO:0000256" key="1">
    <source>
        <dbReference type="ARBA" id="ARBA00022723"/>
    </source>
</evidence>
<dbReference type="Gene3D" id="1.10.238.10">
    <property type="entry name" value="EF-hand"/>
    <property type="match status" value="2"/>
</dbReference>
<protein>
    <recommendedName>
        <fullName evidence="4">EF-hand domain-containing protein</fullName>
    </recommendedName>
</protein>
<evidence type="ECO:0000256" key="2">
    <source>
        <dbReference type="ARBA" id="ARBA00022737"/>
    </source>
</evidence>
<evidence type="ECO:0000313" key="5">
    <source>
        <dbReference type="EMBL" id="KAJ4962839.1"/>
    </source>
</evidence>
<dbReference type="SUPFAM" id="SSF47473">
    <property type="entry name" value="EF-hand"/>
    <property type="match status" value="1"/>
</dbReference>
<dbReference type="InterPro" id="IPR011992">
    <property type="entry name" value="EF-hand-dom_pair"/>
</dbReference>
<dbReference type="GO" id="GO:0005509">
    <property type="term" value="F:calcium ion binding"/>
    <property type="evidence" value="ECO:0007669"/>
    <property type="project" value="InterPro"/>
</dbReference>
<dbReference type="PROSITE" id="PS50222">
    <property type="entry name" value="EF_HAND_2"/>
    <property type="match status" value="3"/>
</dbReference>
<dbReference type="EMBL" id="JAMYWD010000008">
    <property type="protein sequence ID" value="KAJ4962839.1"/>
    <property type="molecule type" value="Genomic_DNA"/>
</dbReference>
<keyword evidence="3" id="KW-0106">Calcium</keyword>
<gene>
    <name evidence="5" type="ORF">NE237_022778</name>
</gene>
<dbReference type="OrthoDB" id="26525at2759"/>
<dbReference type="SMART" id="SM00054">
    <property type="entry name" value="EFh"/>
    <property type="match status" value="4"/>
</dbReference>
<sequence length="157" mass="16714">MAQLGSLSSQPEAISHVFSLVETFRAFDADNDGFISAAELGGLLASLGNGASEQDVKAMMQQGDTNRDGLLSIEEFLEMNTKDTELGDLAGFLRTALEPLDLNSDDVLTGEELHELVGNMGTGLSLEDCQNIIASMDVNGDGSVSFEDLRLIIDSLL</sequence>
<dbReference type="PANTHER" id="PTHR10891">
    <property type="entry name" value="EF-HAND CALCIUM-BINDING DOMAIN CONTAINING PROTEIN"/>
    <property type="match status" value="1"/>
</dbReference>
<dbReference type="InterPro" id="IPR039647">
    <property type="entry name" value="EF_hand_pair_protein_CML-like"/>
</dbReference>
<feature type="domain" description="EF-hand" evidence="4">
    <location>
        <begin position="15"/>
        <end position="50"/>
    </location>
</feature>
<feature type="domain" description="EF-hand" evidence="4">
    <location>
        <begin position="51"/>
        <end position="86"/>
    </location>
</feature>
<dbReference type="AlphaFoldDB" id="A0A9Q0K3V0"/>
<dbReference type="CDD" id="cd00051">
    <property type="entry name" value="EFh"/>
    <property type="match status" value="2"/>
</dbReference>
<comment type="caution">
    <text evidence="5">The sequence shown here is derived from an EMBL/GenBank/DDBJ whole genome shotgun (WGS) entry which is preliminary data.</text>
</comment>
<proteinExistence type="predicted"/>
<name>A0A9Q0K3V0_9MAGN</name>
<dbReference type="InterPro" id="IPR018247">
    <property type="entry name" value="EF_Hand_1_Ca_BS"/>
</dbReference>
<evidence type="ECO:0000313" key="6">
    <source>
        <dbReference type="Proteomes" id="UP001141806"/>
    </source>
</evidence>